<dbReference type="Gene3D" id="2.170.130.10">
    <property type="entry name" value="TonB-dependent receptor, plug domain"/>
    <property type="match status" value="1"/>
</dbReference>
<keyword evidence="7" id="KW-1185">Reference proteome</keyword>
<dbReference type="RefSeq" id="WP_010854885.1">
    <property type="nucleotide sequence ID" value="NZ_AQHR01000073.1"/>
</dbReference>
<evidence type="ECO:0000256" key="1">
    <source>
        <dbReference type="ARBA" id="ARBA00004442"/>
    </source>
</evidence>
<keyword evidence="3" id="KW-0998">Cell outer membrane</keyword>
<evidence type="ECO:0000259" key="5">
    <source>
        <dbReference type="Pfam" id="PF14905"/>
    </source>
</evidence>
<dbReference type="InterPro" id="IPR036942">
    <property type="entry name" value="Beta-barrel_TonB_sf"/>
</dbReference>
<keyword evidence="2" id="KW-0472">Membrane</keyword>
<proteinExistence type="predicted"/>
<dbReference type="AlphaFoldDB" id="R7ZS99"/>
<dbReference type="PATRIC" id="fig|1288963.3.peg.2741"/>
<gene>
    <name evidence="6" type="ORF">ADIS_2750</name>
</gene>
<comment type="subcellular location">
    <subcellularLocation>
        <location evidence="1">Cell outer membrane</location>
    </subcellularLocation>
</comment>
<name>R7ZS99_9BACT</name>
<dbReference type="EMBL" id="AQHR01000073">
    <property type="protein sequence ID" value="EON76879.1"/>
    <property type="molecule type" value="Genomic_DNA"/>
</dbReference>
<protein>
    <submittedName>
        <fullName evidence="6">TonB-dependent receptor</fullName>
    </submittedName>
</protein>
<evidence type="ECO:0000256" key="3">
    <source>
        <dbReference type="ARBA" id="ARBA00023237"/>
    </source>
</evidence>
<feature type="domain" description="Outer membrane protein beta-barrel" evidence="5">
    <location>
        <begin position="494"/>
        <end position="789"/>
    </location>
</feature>
<dbReference type="Pfam" id="PF07715">
    <property type="entry name" value="Plug"/>
    <property type="match status" value="1"/>
</dbReference>
<evidence type="ECO:0000313" key="7">
    <source>
        <dbReference type="Proteomes" id="UP000013909"/>
    </source>
</evidence>
<organism evidence="6 7">
    <name type="scientific">Lunatimonas lonarensis</name>
    <dbReference type="NCBI Taxonomy" id="1232681"/>
    <lineage>
        <taxon>Bacteria</taxon>
        <taxon>Pseudomonadati</taxon>
        <taxon>Bacteroidota</taxon>
        <taxon>Cytophagia</taxon>
        <taxon>Cytophagales</taxon>
        <taxon>Cyclobacteriaceae</taxon>
    </lineage>
</organism>
<dbReference type="PANTHER" id="PTHR40980:SF4">
    <property type="entry name" value="TONB-DEPENDENT RECEPTOR-LIKE BETA-BARREL DOMAIN-CONTAINING PROTEIN"/>
    <property type="match status" value="1"/>
</dbReference>
<reference evidence="6 7" key="1">
    <citation type="submission" date="2013-02" db="EMBL/GenBank/DDBJ databases">
        <title>A novel strain isolated from Lonar lake, Maharashtra, India.</title>
        <authorList>
            <person name="Singh A."/>
        </authorList>
    </citation>
    <scope>NUCLEOTIDE SEQUENCE [LARGE SCALE GENOMIC DNA]</scope>
    <source>
        <strain evidence="6 7">AK24</strain>
    </source>
</reference>
<evidence type="ECO:0000313" key="6">
    <source>
        <dbReference type="EMBL" id="EON76879.1"/>
    </source>
</evidence>
<evidence type="ECO:0000256" key="2">
    <source>
        <dbReference type="ARBA" id="ARBA00023136"/>
    </source>
</evidence>
<dbReference type="PANTHER" id="PTHR40980">
    <property type="entry name" value="PLUG DOMAIN-CONTAINING PROTEIN"/>
    <property type="match status" value="1"/>
</dbReference>
<dbReference type="STRING" id="1232681.ADIS_2750"/>
<dbReference type="InterPro" id="IPR041700">
    <property type="entry name" value="OMP_b-brl_3"/>
</dbReference>
<dbReference type="Pfam" id="PF14905">
    <property type="entry name" value="OMP_b-brl_3"/>
    <property type="match status" value="1"/>
</dbReference>
<dbReference type="InterPro" id="IPR037066">
    <property type="entry name" value="Plug_dom_sf"/>
</dbReference>
<feature type="domain" description="TonB-dependent receptor plug" evidence="4">
    <location>
        <begin position="10"/>
        <end position="97"/>
    </location>
</feature>
<accession>R7ZS99</accession>
<evidence type="ECO:0000259" key="4">
    <source>
        <dbReference type="Pfam" id="PF07715"/>
    </source>
</evidence>
<dbReference type="OrthoDB" id="9768470at2"/>
<sequence>MAVISEMRRSLNVVSGISSEQIRLSQDRDAAQAMSRVPGITIVNNRFVMVRGVPERYNQVMINNAIAPSTEIDRRTFSFDLIPSQVLDRMLIFKSGSPENPGDFSGGLIKLYTKNAFTEDFTQVSVGLGVRPGTTFQKYLQAEGSRTDLLGFDNGLRSLPAGFPDREVLQGTSRFSELRETAGKGLRNDFLPQQTQAIPDISAGISFGKNFGLKGPGSLSTVTSFNISQSYQQYARDFFRYFTWENRELPILRRFAFEDATYEKDNRIGIISNWNYRINAFNRIEFKNLFNQIGENTTVVREGYDYQQFAGNLRRNYMLQYRSRTLLTSQLEGTHQFPASSSSLNWVLGLNHIAELEPDLRRFRTIQFGSSPSSDAPFSMILPPSSNLFDTGRYWGELTENGLSNSLSFEKMLGGSDERPRKIKAGYLAEFRSRTFDARYINYLYPGGGNDPAIGEQIRNLPVDQIFAPDNIRRSNGLVIEEGTRPVDSYTAQNLLTAGYLSVVYPIGQFNLSGGVRVENNMQEVNSANDVGSLTISNPVFSPLGFLNVDYSLAENTLVRFGYGKTVNRPEFREIAPFQYYDFRLEATVTGNPDLRVADIHNVDLRIETYPRPGETISFGVFYKYFLNPIEAKIVVQTESPGFAYGNAESAYNYGAEVEVRKSFQNVFGSAFLNRFQVNLNASLIYSEVDFGPGEDLSQDQRRPLQGQSPYIINAGLVYDHVERGFQVGAAYNVFGQRIYAVGNYLFPTIFELPRHAVDLTVSKNLTEKLTLKAGVQDLLNAPYRFFENSTFLYGSTKVDPSVDSPIFQFQRGTLFTTSVSYLF</sequence>
<keyword evidence="6" id="KW-0675">Receptor</keyword>
<dbReference type="SUPFAM" id="SSF56935">
    <property type="entry name" value="Porins"/>
    <property type="match status" value="1"/>
</dbReference>
<comment type="caution">
    <text evidence="6">The sequence shown here is derived from an EMBL/GenBank/DDBJ whole genome shotgun (WGS) entry which is preliminary data.</text>
</comment>
<dbReference type="InterPro" id="IPR012910">
    <property type="entry name" value="Plug_dom"/>
</dbReference>
<dbReference type="GO" id="GO:0009279">
    <property type="term" value="C:cell outer membrane"/>
    <property type="evidence" value="ECO:0007669"/>
    <property type="project" value="UniProtKB-SubCell"/>
</dbReference>
<dbReference type="Proteomes" id="UP000013909">
    <property type="component" value="Unassembled WGS sequence"/>
</dbReference>
<dbReference type="Gene3D" id="2.40.170.20">
    <property type="entry name" value="TonB-dependent receptor, beta-barrel domain"/>
    <property type="match status" value="1"/>
</dbReference>